<dbReference type="GO" id="GO:0030976">
    <property type="term" value="F:thiamine pyrophosphate binding"/>
    <property type="evidence" value="ECO:0007669"/>
    <property type="project" value="InterPro"/>
</dbReference>
<dbReference type="Proteomes" id="UP000282654">
    <property type="component" value="Unassembled WGS sequence"/>
</dbReference>
<comment type="cofactor">
    <cofactor evidence="5 6">
        <name>[4Fe-4S] cluster</name>
        <dbReference type="ChEBI" id="CHEBI:49883"/>
    </cofactor>
    <text evidence="5 6">Binds 2 [4Fe-4S] clusters. In this family the first cluster has a non-standard and varying [4Fe-4S] binding motif CX(2)CX(2)CX(4-5)CP.</text>
</comment>
<dbReference type="Gene3D" id="3.40.50.970">
    <property type="match status" value="2"/>
</dbReference>
<dbReference type="InterPro" id="IPR002880">
    <property type="entry name" value="Pyrv_Fd/Flavodoxin_OxRdtase_N"/>
</dbReference>
<feature type="binding site" evidence="6">
    <location>
        <position position="539"/>
    </location>
    <ligand>
        <name>[4Fe-4S] cluster</name>
        <dbReference type="ChEBI" id="CHEBI:49883"/>
        <label>1</label>
    </ligand>
</feature>
<dbReference type="RefSeq" id="WP_123926557.1">
    <property type="nucleotide sequence ID" value="NZ_RKRE01000001.1"/>
</dbReference>
<dbReference type="CDD" id="cd07034">
    <property type="entry name" value="TPP_PYR_PFOR_IOR-alpha_like"/>
    <property type="match status" value="1"/>
</dbReference>
<dbReference type="EC" id="1.2.7.8" evidence="5"/>
<evidence type="ECO:0000313" key="8">
    <source>
        <dbReference type="EMBL" id="RPF49329.1"/>
    </source>
</evidence>
<dbReference type="GO" id="GO:0046872">
    <property type="term" value="F:metal ion binding"/>
    <property type="evidence" value="ECO:0007669"/>
    <property type="project" value="UniProtKB-UniRule"/>
</dbReference>
<dbReference type="InterPro" id="IPR017900">
    <property type="entry name" value="4Fe4S_Fe_S_CS"/>
</dbReference>
<dbReference type="Pfam" id="PF01855">
    <property type="entry name" value="POR_N"/>
    <property type="match status" value="1"/>
</dbReference>
<keyword evidence="5 6" id="KW-0004">4Fe-4S</keyword>
<evidence type="ECO:0000259" key="7">
    <source>
        <dbReference type="PROSITE" id="PS51379"/>
    </source>
</evidence>
<dbReference type="FunFam" id="3.40.50.970:FF:000039">
    <property type="entry name" value="Indolepyruvate oxidoreductase subunit IorA"/>
    <property type="match status" value="1"/>
</dbReference>
<evidence type="ECO:0000256" key="5">
    <source>
        <dbReference type="PIRNR" id="PIRNR006439"/>
    </source>
</evidence>
<keyword evidence="5" id="KW-0813">Transport</keyword>
<evidence type="ECO:0000256" key="2">
    <source>
        <dbReference type="ARBA" id="ARBA00023002"/>
    </source>
</evidence>
<dbReference type="PIRSF" id="PIRSF006439">
    <property type="entry name" value="Indolepyruvate_ferr_oxidored"/>
    <property type="match status" value="1"/>
</dbReference>
<dbReference type="InterPro" id="IPR017721">
    <property type="entry name" value="IorA"/>
</dbReference>
<feature type="binding site" evidence="6">
    <location>
        <position position="573"/>
    </location>
    <ligand>
        <name>[4Fe-4S] cluster</name>
        <dbReference type="ChEBI" id="CHEBI:49883"/>
        <label>2</label>
    </ligand>
</feature>
<dbReference type="PROSITE" id="PS00198">
    <property type="entry name" value="4FE4S_FER_1"/>
    <property type="match status" value="1"/>
</dbReference>
<reference evidence="8 9" key="1">
    <citation type="submission" date="2018-11" db="EMBL/GenBank/DDBJ databases">
        <title>Genomic Encyclopedia of Type Strains, Phase IV (KMG-IV): sequencing the most valuable type-strain genomes for metagenomic binning, comparative biology and taxonomic classification.</title>
        <authorList>
            <person name="Goeker M."/>
        </authorList>
    </citation>
    <scope>NUCLEOTIDE SEQUENCE [LARGE SCALE GENOMIC DNA]</scope>
    <source>
        <strain evidence="8 9">DSM 102936</strain>
    </source>
</reference>
<keyword evidence="4 5" id="KW-0411">Iron-sulfur</keyword>
<comment type="caution">
    <text evidence="8">The sequence shown here is derived from an EMBL/GenBank/DDBJ whole genome shotgun (WGS) entry which is preliminary data.</text>
</comment>
<comment type="function">
    <text evidence="5">Catalyzes the ferredoxin-dependent oxidative decarboxylation of arylpyruvates.</text>
</comment>
<keyword evidence="3 5" id="KW-0408">Iron</keyword>
<feature type="binding site" evidence="6">
    <location>
        <position position="577"/>
    </location>
    <ligand>
        <name>[4Fe-4S] cluster</name>
        <dbReference type="ChEBI" id="CHEBI:49883"/>
        <label>1</label>
    </ligand>
</feature>
<dbReference type="CDD" id="cd02008">
    <property type="entry name" value="TPP_IOR_alpha"/>
    <property type="match status" value="1"/>
</dbReference>
<dbReference type="PROSITE" id="PS51379">
    <property type="entry name" value="4FE4S_FER_2"/>
    <property type="match status" value="2"/>
</dbReference>
<dbReference type="PANTHER" id="PTHR43710">
    <property type="entry name" value="2-HYDROXYACYL-COA LYASE"/>
    <property type="match status" value="1"/>
</dbReference>
<dbReference type="InterPro" id="IPR017896">
    <property type="entry name" value="4Fe4S_Fe-S-bd"/>
</dbReference>
<dbReference type="InterPro" id="IPR045025">
    <property type="entry name" value="HACL1-like"/>
</dbReference>
<evidence type="ECO:0000256" key="3">
    <source>
        <dbReference type="ARBA" id="ARBA00023004"/>
    </source>
</evidence>
<feature type="binding site" evidence="6">
    <location>
        <position position="545"/>
    </location>
    <ligand>
        <name>[4Fe-4S] cluster</name>
        <dbReference type="ChEBI" id="CHEBI:49883"/>
        <label>1</label>
    </ligand>
</feature>
<protein>
    <recommendedName>
        <fullName evidence="5">Indolepyruvate oxidoreductase subunit IorA</fullName>
        <shortName evidence="5">IOR</shortName>
        <ecNumber evidence="5">1.2.7.8</ecNumber>
    </recommendedName>
    <alternativeName>
        <fullName evidence="5">Indolepyruvate ferredoxin oxidoreductase subunit alpha</fullName>
    </alternativeName>
</protein>
<comment type="catalytic activity">
    <reaction evidence="5">
        <text>indole-3-pyruvate + 2 oxidized [2Fe-2S]-[ferredoxin] + CoA = (indol-3-yl)acetyl-CoA + 2 reduced [2Fe-2S]-[ferredoxin] + CO2 + H(+)</text>
        <dbReference type="Rhea" id="RHEA:12645"/>
        <dbReference type="Rhea" id="RHEA-COMP:10000"/>
        <dbReference type="Rhea" id="RHEA-COMP:10001"/>
        <dbReference type="ChEBI" id="CHEBI:15378"/>
        <dbReference type="ChEBI" id="CHEBI:16526"/>
        <dbReference type="ChEBI" id="CHEBI:17640"/>
        <dbReference type="ChEBI" id="CHEBI:33737"/>
        <dbReference type="ChEBI" id="CHEBI:33738"/>
        <dbReference type="ChEBI" id="CHEBI:57271"/>
        <dbReference type="ChEBI" id="CHEBI:57287"/>
        <dbReference type="EC" id="1.2.7.8"/>
    </reaction>
</comment>
<keyword evidence="8" id="KW-0670">Pyruvate</keyword>
<gene>
    <name evidence="8" type="ORF">EDD75_0136</name>
</gene>
<feature type="binding site" evidence="6">
    <location>
        <position position="570"/>
    </location>
    <ligand>
        <name>[4Fe-4S] cluster</name>
        <dbReference type="ChEBI" id="CHEBI:49883"/>
        <label>2</label>
    </ligand>
</feature>
<keyword evidence="1 5" id="KW-0479">Metal-binding</keyword>
<name>A0A3N5AWD3_9THEO</name>
<evidence type="ECO:0000313" key="9">
    <source>
        <dbReference type="Proteomes" id="UP000282654"/>
    </source>
</evidence>
<feature type="binding site" evidence="6">
    <location>
        <position position="542"/>
    </location>
    <ligand>
        <name>[4Fe-4S] cluster</name>
        <dbReference type="ChEBI" id="CHEBI:49883"/>
        <label>1</label>
    </ligand>
</feature>
<sequence>MKLLSGNEALARGAYEAGVRVAVAYPGTPSTEILENIARHYPDIYAEWAPNEKVALEVAIGASLGGARALVAMKHVGVNVAADPLLTLAYTGVNAGLVLVSADDPGMHSSQNEQDNRFYARFAQIPLLEPADSQEAKDFVRLAFEISETFDTPVMLRTTTRVAHSKSMVRKEDPLIPPLKPYQKDFVKYVMVPANARLRHATVEERREKLREFAANTPINRIEPGDPRVGIITSGVAYCYVKEAFPWASVLKLGLSYPLPLTLVRTFAARVKNLYVVEELEPFLEEQVAAAGIPVRGKALLPRTGELSPALVAQALYQDAAFATVAREYAPPPAPTPEPPALPLRPPVLCPGCPHRGLFYVLKSLKLNVMGDIGCYTLGSLPPLAAMDTCICMGAGIGMAHGMSKARPDSAARTVAVIGDSTFVHSGITGLIDIVYNQGVGTVIIADNRTTAMTGHQDHPGTGQTARGEPTKALDFAKLARAVGVTRVKVVDPLDLAATKKAIQRALKARAPVVVVASRPCVLLSRPAPAPVPVRPDACRGCKRCLQLGCPALSLPAGRVAVNPHLCIGCSLCAQVCPYGAIGKGDGQVG</sequence>
<dbReference type="GO" id="GO:0043805">
    <property type="term" value="F:indolepyruvate ferredoxin oxidoreductase activity"/>
    <property type="evidence" value="ECO:0007669"/>
    <property type="project" value="UniProtKB-UniRule"/>
</dbReference>
<dbReference type="InterPro" id="IPR011766">
    <property type="entry name" value="TPP_enzyme_TPP-bd"/>
</dbReference>
<feature type="domain" description="4Fe-4S ferredoxin-type" evidence="7">
    <location>
        <begin position="558"/>
        <end position="587"/>
    </location>
</feature>
<keyword evidence="5" id="KW-0249">Electron transport</keyword>
<dbReference type="Pfam" id="PF02775">
    <property type="entry name" value="TPP_enzyme_C"/>
    <property type="match status" value="1"/>
</dbReference>
<organism evidence="8 9">
    <name type="scientific">Thermodesulfitimonas autotrophica</name>
    <dbReference type="NCBI Taxonomy" id="1894989"/>
    <lineage>
        <taxon>Bacteria</taxon>
        <taxon>Bacillati</taxon>
        <taxon>Bacillota</taxon>
        <taxon>Clostridia</taxon>
        <taxon>Thermoanaerobacterales</taxon>
        <taxon>Thermoanaerobacteraceae</taxon>
        <taxon>Thermodesulfitimonas</taxon>
    </lineage>
</organism>
<dbReference type="Gene3D" id="3.30.70.20">
    <property type="match status" value="1"/>
</dbReference>
<dbReference type="AlphaFoldDB" id="A0A3N5AWD3"/>
<dbReference type="SUPFAM" id="SSF52518">
    <property type="entry name" value="Thiamin diphosphate-binding fold (THDP-binding)"/>
    <property type="match status" value="2"/>
</dbReference>
<evidence type="ECO:0000256" key="6">
    <source>
        <dbReference type="PIRSR" id="PIRSR006439-50"/>
    </source>
</evidence>
<keyword evidence="2 5" id="KW-0560">Oxidoreductase</keyword>
<dbReference type="Pfam" id="PF00037">
    <property type="entry name" value="Fer4"/>
    <property type="match status" value="1"/>
</dbReference>
<dbReference type="PANTHER" id="PTHR43710:SF5">
    <property type="entry name" value="INDOLEPYRUVATE FERREDOXIN OXIDOREDUCTASE ALPHA SUBUNIT"/>
    <property type="match status" value="1"/>
</dbReference>
<proteinExistence type="predicted"/>
<dbReference type="InterPro" id="IPR029061">
    <property type="entry name" value="THDP-binding"/>
</dbReference>
<dbReference type="OrthoDB" id="9804603at2"/>
<feature type="domain" description="4Fe-4S ferredoxin-type" evidence="7">
    <location>
        <begin position="530"/>
        <end position="551"/>
    </location>
</feature>
<evidence type="ECO:0000256" key="4">
    <source>
        <dbReference type="ARBA" id="ARBA00023014"/>
    </source>
</evidence>
<feature type="binding site" evidence="6">
    <location>
        <position position="550"/>
    </location>
    <ligand>
        <name>[4Fe-4S] cluster</name>
        <dbReference type="ChEBI" id="CHEBI:49883"/>
        <label>2</label>
    </ligand>
</feature>
<dbReference type="EMBL" id="RKRE01000001">
    <property type="protein sequence ID" value="RPF49329.1"/>
    <property type="molecule type" value="Genomic_DNA"/>
</dbReference>
<evidence type="ECO:0000256" key="1">
    <source>
        <dbReference type="ARBA" id="ARBA00022723"/>
    </source>
</evidence>
<keyword evidence="9" id="KW-1185">Reference proteome</keyword>
<dbReference type="SUPFAM" id="SSF54862">
    <property type="entry name" value="4Fe-4S ferredoxins"/>
    <property type="match status" value="1"/>
</dbReference>
<dbReference type="GO" id="GO:0051539">
    <property type="term" value="F:4 iron, 4 sulfur cluster binding"/>
    <property type="evidence" value="ECO:0007669"/>
    <property type="project" value="UniProtKB-UniRule"/>
</dbReference>
<feature type="binding site" evidence="6">
    <location>
        <position position="567"/>
    </location>
    <ligand>
        <name>[4Fe-4S] cluster</name>
        <dbReference type="ChEBI" id="CHEBI:49883"/>
        <label>2</label>
    </ligand>
</feature>
<dbReference type="NCBIfam" id="TIGR03336">
    <property type="entry name" value="IOR_alpha"/>
    <property type="match status" value="1"/>
</dbReference>
<accession>A0A3N5AWD3</accession>